<organism evidence="2 3">
    <name type="scientific">Allacma fusca</name>
    <dbReference type="NCBI Taxonomy" id="39272"/>
    <lineage>
        <taxon>Eukaryota</taxon>
        <taxon>Metazoa</taxon>
        <taxon>Ecdysozoa</taxon>
        <taxon>Arthropoda</taxon>
        <taxon>Hexapoda</taxon>
        <taxon>Collembola</taxon>
        <taxon>Symphypleona</taxon>
        <taxon>Sminthuridae</taxon>
        <taxon>Allacma</taxon>
    </lineage>
</organism>
<evidence type="ECO:0000313" key="3">
    <source>
        <dbReference type="Proteomes" id="UP000708208"/>
    </source>
</evidence>
<gene>
    <name evidence="2" type="ORF">AFUS01_LOCUS11697</name>
</gene>
<evidence type="ECO:0000256" key="1">
    <source>
        <dbReference type="SAM" id="MobiDB-lite"/>
    </source>
</evidence>
<reference evidence="2" key="1">
    <citation type="submission" date="2021-06" db="EMBL/GenBank/DDBJ databases">
        <authorList>
            <person name="Hodson N. C."/>
            <person name="Mongue J. A."/>
            <person name="Jaron S. K."/>
        </authorList>
    </citation>
    <scope>NUCLEOTIDE SEQUENCE</scope>
</reference>
<feature type="compositionally biased region" description="Basic and acidic residues" evidence="1">
    <location>
        <begin position="8"/>
        <end position="54"/>
    </location>
</feature>
<evidence type="ECO:0000313" key="2">
    <source>
        <dbReference type="EMBL" id="CAG7722566.1"/>
    </source>
</evidence>
<proteinExistence type="predicted"/>
<sequence>MRKTKKRKAEELRKAKKRKAEELRKEELRTGGGEEGRRVEEGRGLGEAESRRELERAKDKINALKLRERKRVRKVSSSDDEAVCRKKHKDVKYPKCGIKESMEMHSSSLFLFVTRYLREAVCETST</sequence>
<name>A0A8J2P1Z0_9HEXA</name>
<accession>A0A8J2P1Z0</accession>
<keyword evidence="3" id="KW-1185">Reference proteome</keyword>
<feature type="region of interest" description="Disordered" evidence="1">
    <location>
        <begin position="1"/>
        <end position="54"/>
    </location>
</feature>
<dbReference type="AlphaFoldDB" id="A0A8J2P1Z0"/>
<dbReference type="Proteomes" id="UP000708208">
    <property type="component" value="Unassembled WGS sequence"/>
</dbReference>
<dbReference type="EMBL" id="CAJVCH010090436">
    <property type="protein sequence ID" value="CAG7722566.1"/>
    <property type="molecule type" value="Genomic_DNA"/>
</dbReference>
<protein>
    <submittedName>
        <fullName evidence="2">Uncharacterized protein</fullName>
    </submittedName>
</protein>
<comment type="caution">
    <text evidence="2">The sequence shown here is derived from an EMBL/GenBank/DDBJ whole genome shotgun (WGS) entry which is preliminary data.</text>
</comment>